<dbReference type="InParanoid" id="B7Q6C5"/>
<sequence length="134" mass="15391">MTKLLGWPIHETNYESFRPTFEQPTRPTEEVHFSLALATPSSFFETSWGDKRVLTQPPTGYKHQFNTANIDKRSRTMERVGKNIVQLELPDGEPVVMYGSRMFVIAFAFTFKSEERLVSQLLSSGTARLMQKQS</sequence>
<evidence type="ECO:0000313" key="3">
    <source>
        <dbReference type="Proteomes" id="UP000001555"/>
    </source>
</evidence>
<dbReference type="AlphaFoldDB" id="B7Q6C5"/>
<dbReference type="VEuPathDB" id="VectorBase:ISCW011691"/>
<gene>
    <name evidence="1" type="ORF">IscW_ISCW011691</name>
</gene>
<keyword evidence="3" id="KW-1185">Reference proteome</keyword>
<evidence type="ECO:0000313" key="2">
    <source>
        <dbReference type="EnsemblMetazoa" id="ISCW011691-PA"/>
    </source>
</evidence>
<reference evidence="1 3" key="1">
    <citation type="submission" date="2008-03" db="EMBL/GenBank/DDBJ databases">
        <title>Annotation of Ixodes scapularis.</title>
        <authorList>
            <consortium name="Ixodes scapularis Genome Project Consortium"/>
            <person name="Caler E."/>
            <person name="Hannick L.I."/>
            <person name="Bidwell S."/>
            <person name="Joardar V."/>
            <person name="Thiagarajan M."/>
            <person name="Amedeo P."/>
            <person name="Galinsky K.J."/>
            <person name="Schobel S."/>
            <person name="Inman J."/>
            <person name="Hostetler J."/>
            <person name="Miller J."/>
            <person name="Hammond M."/>
            <person name="Megy K."/>
            <person name="Lawson D."/>
            <person name="Kodira C."/>
            <person name="Sutton G."/>
            <person name="Meyer J."/>
            <person name="Hill C.A."/>
            <person name="Birren B."/>
            <person name="Nene V."/>
            <person name="Collins F."/>
            <person name="Alarcon-Chaidez F."/>
            <person name="Wikel S."/>
            <person name="Strausberg R."/>
        </authorList>
    </citation>
    <scope>NUCLEOTIDE SEQUENCE [LARGE SCALE GENOMIC DNA]</scope>
    <source>
        <strain evidence="3">Wikel</strain>
        <strain evidence="1">Wikel colony</strain>
    </source>
</reference>
<protein>
    <submittedName>
        <fullName evidence="1 2">Uncharacterized protein</fullName>
    </submittedName>
</protein>
<accession>B7Q6C5</accession>
<dbReference type="EMBL" id="DS866575">
    <property type="protein sequence ID" value="EEC14397.1"/>
    <property type="molecule type" value="Genomic_DNA"/>
</dbReference>
<organism>
    <name type="scientific">Ixodes scapularis</name>
    <name type="common">Black-legged tick</name>
    <name type="synonym">Deer tick</name>
    <dbReference type="NCBI Taxonomy" id="6945"/>
    <lineage>
        <taxon>Eukaryota</taxon>
        <taxon>Metazoa</taxon>
        <taxon>Ecdysozoa</taxon>
        <taxon>Arthropoda</taxon>
        <taxon>Chelicerata</taxon>
        <taxon>Arachnida</taxon>
        <taxon>Acari</taxon>
        <taxon>Parasitiformes</taxon>
        <taxon>Ixodida</taxon>
        <taxon>Ixodoidea</taxon>
        <taxon>Ixodidae</taxon>
        <taxon>Ixodinae</taxon>
        <taxon>Ixodes</taxon>
    </lineage>
</organism>
<dbReference type="EnsemblMetazoa" id="ISCW011691-RA">
    <property type="protein sequence ID" value="ISCW011691-PA"/>
    <property type="gene ID" value="ISCW011691"/>
</dbReference>
<name>B7Q6C5_IXOSC</name>
<dbReference type="VEuPathDB" id="VectorBase:ISCI024374"/>
<dbReference type="HOGENOM" id="CLU_1898552_0_0_1"/>
<proteinExistence type="predicted"/>
<evidence type="ECO:0000313" key="1">
    <source>
        <dbReference type="EMBL" id="EEC14397.1"/>
    </source>
</evidence>
<dbReference type="Proteomes" id="UP000001555">
    <property type="component" value="Unassembled WGS sequence"/>
</dbReference>
<reference evidence="2" key="2">
    <citation type="submission" date="2020-05" db="UniProtKB">
        <authorList>
            <consortium name="EnsemblMetazoa"/>
        </authorList>
    </citation>
    <scope>IDENTIFICATION</scope>
    <source>
        <strain evidence="2">wikel</strain>
    </source>
</reference>
<dbReference type="PaxDb" id="6945-B7Q6C5"/>
<dbReference type="EMBL" id="ABJB010385039">
    <property type="status" value="NOT_ANNOTATED_CDS"/>
    <property type="molecule type" value="Genomic_DNA"/>
</dbReference>